<reference evidence="2" key="2">
    <citation type="submission" date="2005-06" db="EMBL/GenBank/DDBJ databases">
        <title>Sequencing of the draft genome and assembly of Crocosphaera watsonii WH 8501.</title>
        <authorList>
            <consortium name="US DOE Joint Genome Institute (JGI-PGF)"/>
            <person name="Copeland A."/>
            <person name="Lucas S."/>
            <person name="Lapidus A."/>
            <person name="Barry K."/>
            <person name="Detter C."/>
            <person name="Glavina T."/>
            <person name="Hammon N."/>
            <person name="Israni S."/>
            <person name="Pitluck S."/>
            <person name="Richardson P."/>
        </authorList>
    </citation>
    <scope>NUCLEOTIDE SEQUENCE [LARGE SCALE GENOMIC DNA]</scope>
    <source>
        <strain evidence="2">WH 8501</strain>
    </source>
</reference>
<evidence type="ECO:0000313" key="2">
    <source>
        <dbReference type="EMBL" id="EAM52090.1"/>
    </source>
</evidence>
<dbReference type="EMBL" id="AADV02000002">
    <property type="protein sequence ID" value="EAM52090.1"/>
    <property type="molecule type" value="Genomic_DNA"/>
</dbReference>
<dbReference type="KEGG" id="cwa:CwatDRAFT_5266"/>
<keyword evidence="1" id="KW-1133">Transmembrane helix</keyword>
<sequence length="479" mass="55035">MNNFWAICIGIEEYLHYQPLRGAENRAQALYRYFFAESNLPSDQLLLLTDTSPSPGKRSTYPNHNNILEWINDIPVNIEYCWFFFQGYGINYQGEDYLLPIDSNINTVTQTGIKVRSLFEKLQTRSKNLLVILDLQNPLKDGKLGQVTLKIAQKKGISLISSCRSLFYRSINLEKSPLINVSTEGLRYYQNDLTLAKLDFYLRKKLNPSEQSKFPAIALPIIISRYKTRHQPLFPKHQKQLVNNQAKYTPSFKIKKTSSHFPQKQSINTVILPKLPQPSFNPTLSLNIPTAKTPTAKTNIQPVVATASPPSTSKKSNKTPKKLWIIQDLLWIGAILGIIGVLWWMSLKIRQHLNKINYQSIQENQQILDYGKIRLNIQQASRFNEAISYARQIQPHTPLYKEAQNNINQWSQIILDIAQGRAILGDFQGAIAAVKLLPQDNKRLYELGQKRLKEWQSLSQKQDNNQVFIEAALYLIQPN</sequence>
<reference evidence="2" key="3">
    <citation type="submission" date="2016-12" db="EMBL/GenBank/DDBJ databases">
        <title>Annotation of the draft genome assembly of Crocosphaera watsonii WH 8501.</title>
        <authorList>
            <consortium name="US DOE Joint Genome Institute (JGI-ORNL)"/>
            <person name="Larimer F."/>
            <person name="Land M."/>
        </authorList>
    </citation>
    <scope>NUCLEOTIDE SEQUENCE</scope>
    <source>
        <strain evidence="2">WH 8501</strain>
    </source>
</reference>
<dbReference type="RefSeq" id="WP_007303747.1">
    <property type="nucleotide sequence ID" value="NZ_AADV02000002.1"/>
</dbReference>
<accession>Q4C931</accession>
<keyword evidence="1" id="KW-0472">Membrane</keyword>
<evidence type="ECO:0008006" key="4">
    <source>
        <dbReference type="Google" id="ProtNLM"/>
    </source>
</evidence>
<dbReference type="Gene3D" id="3.40.50.1460">
    <property type="match status" value="1"/>
</dbReference>
<keyword evidence="3" id="KW-1185">Reference proteome</keyword>
<evidence type="ECO:0000256" key="1">
    <source>
        <dbReference type="SAM" id="Phobius"/>
    </source>
</evidence>
<name>Q4C931_CROWT</name>
<evidence type="ECO:0000313" key="3">
    <source>
        <dbReference type="Proteomes" id="UP000003922"/>
    </source>
</evidence>
<keyword evidence="1" id="KW-0812">Transmembrane</keyword>
<proteinExistence type="predicted"/>
<organism evidence="2 3">
    <name type="scientific">Crocosphaera watsonii WH 8501</name>
    <dbReference type="NCBI Taxonomy" id="165597"/>
    <lineage>
        <taxon>Bacteria</taxon>
        <taxon>Bacillati</taxon>
        <taxon>Cyanobacteriota</taxon>
        <taxon>Cyanophyceae</taxon>
        <taxon>Oscillatoriophycideae</taxon>
        <taxon>Chroococcales</taxon>
        <taxon>Aphanothecaceae</taxon>
        <taxon>Crocosphaera</taxon>
    </lineage>
</organism>
<dbReference type="AlphaFoldDB" id="Q4C931"/>
<dbReference type="Proteomes" id="UP000003922">
    <property type="component" value="Unassembled WGS sequence"/>
</dbReference>
<reference evidence="2" key="1">
    <citation type="submission" date="2004-02" db="EMBL/GenBank/DDBJ databases">
        <authorList>
            <consortium name="DOE Joint Genome Institute"/>
        </authorList>
    </citation>
    <scope>NUCLEOTIDE SEQUENCE [LARGE SCALE GENOMIC DNA]</scope>
    <source>
        <strain evidence="2">WH 8501</strain>
    </source>
</reference>
<feature type="transmembrane region" description="Helical" evidence="1">
    <location>
        <begin position="323"/>
        <end position="345"/>
    </location>
</feature>
<comment type="caution">
    <text evidence="2">The sequence shown here is derived from an EMBL/GenBank/DDBJ whole genome shotgun (WGS) entry which is preliminary data.</text>
</comment>
<protein>
    <recommendedName>
        <fullName evidence="4">Peptidase C14, caspase catalytic subunit p20</fullName>
    </recommendedName>
</protein>
<dbReference type="OrthoDB" id="581349at2"/>
<gene>
    <name evidence="2" type="ORF">CwatDRAFT_5266</name>
</gene>